<accession>A0A1E3BRD9</accession>
<name>A0A1E3BRD9_ASPCR</name>
<reference evidence="2 3" key="1">
    <citation type="journal article" date="2016" name="BMC Genomics">
        <title>Comparative genomic and transcriptomic analyses of the Fuzhuan brick tea-fermentation fungus Aspergillus cristatus.</title>
        <authorList>
            <person name="Ge Y."/>
            <person name="Wang Y."/>
            <person name="Liu Y."/>
            <person name="Tan Y."/>
            <person name="Ren X."/>
            <person name="Zhang X."/>
            <person name="Hyde K.D."/>
            <person name="Liu Y."/>
            <person name="Liu Z."/>
        </authorList>
    </citation>
    <scope>NUCLEOTIDE SEQUENCE [LARGE SCALE GENOMIC DNA]</scope>
    <source>
        <strain evidence="2 3">GZAAS20.1005</strain>
    </source>
</reference>
<dbReference type="AlphaFoldDB" id="A0A1E3BRD9"/>
<feature type="compositionally biased region" description="Basic and acidic residues" evidence="1">
    <location>
        <begin position="62"/>
        <end position="74"/>
    </location>
</feature>
<dbReference type="VEuPathDB" id="FungiDB:SI65_00930"/>
<proteinExistence type="predicted"/>
<keyword evidence="3" id="KW-1185">Reference proteome</keyword>
<sequence>MNMDPEYSEEYKQKPLPFKLIEGWDTEDEILKKKKLEALVNGDVTPRDAAIEFNTAVVQEADRRKEELLKRPDPRNLTPEEEEHGIPSMRAIAPNPSGDLEELILWIARLCSACPPYHPGQDRIIGFLEVLRDLPRREVPDGVPPEEGSDEPYSTMTLWEFESWGWLAEIFRVEESACQPPLRWRNWQSSIARLTTLNLIKCDFLCSLEHLLPSSREYPDLAKRPIDGPNKIGNYLIGAAQWIIHPDEGRYVYEQCKKCEKVPGLSPREMWSMERWREWKAQFGFVAGDERFQGKFREMARLAFEKMGEYERC</sequence>
<gene>
    <name evidence="2" type="ORF">SI65_00930</name>
</gene>
<dbReference type="STRING" id="573508.A0A1E3BRD9"/>
<dbReference type="Pfam" id="PF12311">
    <property type="entry name" value="DUF3632"/>
    <property type="match status" value="1"/>
</dbReference>
<dbReference type="EMBL" id="JXNT01000001">
    <property type="protein sequence ID" value="ODM23341.1"/>
    <property type="molecule type" value="Genomic_DNA"/>
</dbReference>
<evidence type="ECO:0000313" key="2">
    <source>
        <dbReference type="EMBL" id="ODM23341.1"/>
    </source>
</evidence>
<organism evidence="2 3">
    <name type="scientific">Aspergillus cristatus</name>
    <name type="common">Chinese Fuzhuan brick tea-fermentation fungus</name>
    <name type="synonym">Eurotium cristatum</name>
    <dbReference type="NCBI Taxonomy" id="573508"/>
    <lineage>
        <taxon>Eukaryota</taxon>
        <taxon>Fungi</taxon>
        <taxon>Dikarya</taxon>
        <taxon>Ascomycota</taxon>
        <taxon>Pezizomycotina</taxon>
        <taxon>Eurotiomycetes</taxon>
        <taxon>Eurotiomycetidae</taxon>
        <taxon>Eurotiales</taxon>
        <taxon>Aspergillaceae</taxon>
        <taxon>Aspergillus</taxon>
        <taxon>Aspergillus subgen. Aspergillus</taxon>
    </lineage>
</organism>
<dbReference type="Proteomes" id="UP000094569">
    <property type="component" value="Unassembled WGS sequence"/>
</dbReference>
<dbReference type="OrthoDB" id="3350591at2759"/>
<evidence type="ECO:0000256" key="1">
    <source>
        <dbReference type="SAM" id="MobiDB-lite"/>
    </source>
</evidence>
<feature type="region of interest" description="Disordered" evidence="1">
    <location>
        <begin position="62"/>
        <end position="93"/>
    </location>
</feature>
<protein>
    <submittedName>
        <fullName evidence="2">Uncharacterized protein</fullName>
    </submittedName>
</protein>
<evidence type="ECO:0000313" key="3">
    <source>
        <dbReference type="Proteomes" id="UP000094569"/>
    </source>
</evidence>
<dbReference type="InterPro" id="IPR022085">
    <property type="entry name" value="OpdG"/>
</dbReference>
<comment type="caution">
    <text evidence="2">The sequence shown here is derived from an EMBL/GenBank/DDBJ whole genome shotgun (WGS) entry which is preliminary data.</text>
</comment>